<feature type="domain" description="Solute-binding protein family 5" evidence="2">
    <location>
        <begin position="281"/>
        <end position="576"/>
    </location>
</feature>
<organism evidence="3 4">
    <name type="scientific">Halobellus litoreus</name>
    <dbReference type="NCBI Taxonomy" id="755310"/>
    <lineage>
        <taxon>Archaea</taxon>
        <taxon>Methanobacteriati</taxon>
        <taxon>Methanobacteriota</taxon>
        <taxon>Stenosarchaea group</taxon>
        <taxon>Halobacteria</taxon>
        <taxon>Halobacteriales</taxon>
        <taxon>Haloferacaceae</taxon>
        <taxon>Halobellus</taxon>
    </lineage>
</organism>
<evidence type="ECO:0000313" key="4">
    <source>
        <dbReference type="Proteomes" id="UP001597092"/>
    </source>
</evidence>
<dbReference type="PROSITE" id="PS51257">
    <property type="entry name" value="PROKAR_LIPOPROTEIN"/>
    <property type="match status" value="1"/>
</dbReference>
<dbReference type="PANTHER" id="PTHR30290">
    <property type="entry name" value="PERIPLASMIC BINDING COMPONENT OF ABC TRANSPORTER"/>
    <property type="match status" value="1"/>
</dbReference>
<dbReference type="InterPro" id="IPR039424">
    <property type="entry name" value="SBP_5"/>
</dbReference>
<comment type="caution">
    <text evidence="3">The sequence shown here is derived from an EMBL/GenBank/DDBJ whole genome shotgun (WGS) entry which is preliminary data.</text>
</comment>
<dbReference type="RefSeq" id="WP_256307031.1">
    <property type="nucleotide sequence ID" value="NZ_JANHAW010000001.1"/>
</dbReference>
<evidence type="ECO:0000259" key="2">
    <source>
        <dbReference type="Pfam" id="PF00496"/>
    </source>
</evidence>
<dbReference type="SUPFAM" id="SSF53850">
    <property type="entry name" value="Periplasmic binding protein-like II"/>
    <property type="match status" value="2"/>
</dbReference>
<name>A0ABD6DUV8_9EURY</name>
<evidence type="ECO:0000256" key="1">
    <source>
        <dbReference type="SAM" id="MobiDB-lite"/>
    </source>
</evidence>
<keyword evidence="4" id="KW-1185">Reference proteome</keyword>
<dbReference type="AlphaFoldDB" id="A0ABD6DUV8"/>
<evidence type="ECO:0000313" key="3">
    <source>
        <dbReference type="EMBL" id="MFD1685052.1"/>
    </source>
</evidence>
<dbReference type="Pfam" id="PF00496">
    <property type="entry name" value="SBP_bac_5"/>
    <property type="match status" value="1"/>
</dbReference>
<dbReference type="Gene3D" id="3.10.105.10">
    <property type="entry name" value="Dipeptide-binding Protein, Domain 3"/>
    <property type="match status" value="2"/>
</dbReference>
<protein>
    <submittedName>
        <fullName evidence="3">ABC transporter substrate-binding protein</fullName>
    </submittedName>
</protein>
<dbReference type="EMBL" id="JBHUDP010000002">
    <property type="protein sequence ID" value="MFD1685052.1"/>
    <property type="molecule type" value="Genomic_DNA"/>
</dbReference>
<dbReference type="Proteomes" id="UP001597092">
    <property type="component" value="Unassembled WGS sequence"/>
</dbReference>
<sequence length="607" mass="66418">MSQSDKNRGSVQRRRVLQMLGGVGIASLAGCNEGGNGGGDGGDSGGGGGDQQELGERVPEIAIEYWANIGTSSTLMENSLNQFQNGVEELGISLNILPTDFATQNSNAFSDARRSHLQYWTHSSPPSRLDPDELVSQFTADRAGADGANPANYANCEYTDAAFAQRRATSEEERRELVNSALGTAAEDAYIIPIHPRVTTGAYRPANVEIGGTGDAGLKPFVNPYVFFRSTPTNSDTLRTHVDPQLLETTNFPTSTSPTVTAPWSHLVHSTLVEFDENYDLQNMLAESIETSDDGLVLTVSLRDATFHNGDPITAEDVKFTFEFISDNAGIFPTATSPPYESIEVVDESTVEFTLSEVFRPLIRNTFGRWGILHRDTWSAAVGNAGEFDFDPIIGSGPFQVDDIQRGSFMRLTPHDGHPVHDVGHNVLLQAFADNESIVQAFQNDDLDMVSQIGPSTQEQLSDTMGDSVAFVEQAEPTGFYLYPQHPQSPVKFREFRQALGMSFNRQQIHDIVWRGAGEIEYSSCVFTESHPWRPPADRLGQFTDDPEGDVEGARELLSENGWGWDGNDNLRYPADADLSPLWPQGENPTGEDFPCLDENGEYAGGN</sequence>
<dbReference type="CDD" id="cd00995">
    <property type="entry name" value="PBP2_NikA_DppA_OppA_like"/>
    <property type="match status" value="1"/>
</dbReference>
<feature type="region of interest" description="Disordered" evidence="1">
    <location>
        <begin position="34"/>
        <end position="53"/>
    </location>
</feature>
<gene>
    <name evidence="3" type="ORF">ACFSAS_05435</name>
</gene>
<feature type="compositionally biased region" description="Gly residues" evidence="1">
    <location>
        <begin position="34"/>
        <end position="50"/>
    </location>
</feature>
<accession>A0ABD6DUV8</accession>
<proteinExistence type="predicted"/>
<dbReference type="InterPro" id="IPR000914">
    <property type="entry name" value="SBP_5_dom"/>
</dbReference>
<feature type="region of interest" description="Disordered" evidence="1">
    <location>
        <begin position="576"/>
        <end position="607"/>
    </location>
</feature>
<dbReference type="Gene3D" id="3.40.190.10">
    <property type="entry name" value="Periplasmic binding protein-like II"/>
    <property type="match status" value="1"/>
</dbReference>
<reference evidence="3 4" key="1">
    <citation type="journal article" date="2019" name="Int. J. Syst. Evol. Microbiol.">
        <title>The Global Catalogue of Microorganisms (GCM) 10K type strain sequencing project: providing services to taxonomists for standard genome sequencing and annotation.</title>
        <authorList>
            <consortium name="The Broad Institute Genomics Platform"/>
            <consortium name="The Broad Institute Genome Sequencing Center for Infectious Disease"/>
            <person name="Wu L."/>
            <person name="Ma J."/>
        </authorList>
    </citation>
    <scope>NUCLEOTIDE SEQUENCE [LARGE SCALE GENOMIC DNA]</scope>
    <source>
        <strain evidence="3 4">CGMCC 1.10387</strain>
    </source>
</reference>